<proteinExistence type="predicted"/>
<sequence>MEQCGNHRRAGRPAIARATGLLPVALCFAWVTPAVAAPADGDTVVTVNRGVNIVKNSDLEFGDYIAGTARSHFRINPNTGALIQRNGNAISVGGTQSVASFTAFGTPLLRVRLTVTDNRIFIVRDGGTETMRVNRFRLDGRRNRFLNAAGEVEYKIGGQLRINPNQAAGTYRGTFNVTIDYQ</sequence>
<name>A0A3B0S6P4_9ZZZZ</name>
<organism evidence="1">
    <name type="scientific">hydrothermal vent metagenome</name>
    <dbReference type="NCBI Taxonomy" id="652676"/>
    <lineage>
        <taxon>unclassified sequences</taxon>
        <taxon>metagenomes</taxon>
        <taxon>ecological metagenomes</taxon>
    </lineage>
</organism>
<reference evidence="1" key="1">
    <citation type="submission" date="2018-06" db="EMBL/GenBank/DDBJ databases">
        <authorList>
            <person name="Zhirakovskaya E."/>
        </authorList>
    </citation>
    <scope>NUCLEOTIDE SEQUENCE</scope>
</reference>
<evidence type="ECO:0000313" key="1">
    <source>
        <dbReference type="EMBL" id="VAV99562.1"/>
    </source>
</evidence>
<evidence type="ECO:0008006" key="2">
    <source>
        <dbReference type="Google" id="ProtNLM"/>
    </source>
</evidence>
<accession>A0A3B0S6P4</accession>
<protein>
    <recommendedName>
        <fullName evidence="2">DUF4402 domain-containing protein</fullName>
    </recommendedName>
</protein>
<dbReference type="InterPro" id="IPR025514">
    <property type="entry name" value="DUF4402"/>
</dbReference>
<dbReference type="EMBL" id="UOEF01000289">
    <property type="protein sequence ID" value="VAV99562.1"/>
    <property type="molecule type" value="Genomic_DNA"/>
</dbReference>
<gene>
    <name evidence="1" type="ORF">MNBD_ALPHA04-2312</name>
</gene>
<dbReference type="Pfam" id="PF14352">
    <property type="entry name" value="DUF4402"/>
    <property type="match status" value="1"/>
</dbReference>
<dbReference type="AlphaFoldDB" id="A0A3B0S6P4"/>